<sequence length="64" mass="7467">MLSFSLGNIIFQFIIMIILFLISLAIIVIAVLFIKKQVQHAPEQRNKEILDKLDEISKKLDQRK</sequence>
<keyword evidence="1" id="KW-0472">Membrane</keyword>
<dbReference type="RefSeq" id="WP_023511648.1">
    <property type="nucleotide sequence ID" value="NZ_AWTC01000024.1"/>
</dbReference>
<evidence type="ECO:0000313" key="2">
    <source>
        <dbReference type="EMBL" id="EST10415.1"/>
    </source>
</evidence>
<gene>
    <name evidence="2" type="ORF">P343_17285</name>
</gene>
<keyword evidence="3" id="KW-1185">Reference proteome</keyword>
<dbReference type="PATRIC" id="fig|1395513.3.peg.3507"/>
<organism evidence="2 3">
    <name type="scientific">Sporolactobacillus laevolacticus DSM 442</name>
    <dbReference type="NCBI Taxonomy" id="1395513"/>
    <lineage>
        <taxon>Bacteria</taxon>
        <taxon>Bacillati</taxon>
        <taxon>Bacillota</taxon>
        <taxon>Bacilli</taxon>
        <taxon>Bacillales</taxon>
        <taxon>Sporolactobacillaceae</taxon>
        <taxon>Sporolactobacillus</taxon>
    </lineage>
</organism>
<dbReference type="AlphaFoldDB" id="V6IU56"/>
<comment type="caution">
    <text evidence="2">The sequence shown here is derived from an EMBL/GenBank/DDBJ whole genome shotgun (WGS) entry which is preliminary data.</text>
</comment>
<name>V6IU56_9BACL</name>
<protein>
    <recommendedName>
        <fullName evidence="4">DUF4083 domain-containing protein</fullName>
    </recommendedName>
</protein>
<dbReference type="EMBL" id="AWTC01000024">
    <property type="protein sequence ID" value="EST10415.1"/>
    <property type="molecule type" value="Genomic_DNA"/>
</dbReference>
<keyword evidence="1" id="KW-1133">Transmembrane helix</keyword>
<accession>V6IU56</accession>
<proteinExistence type="predicted"/>
<keyword evidence="1" id="KW-0812">Transmembrane</keyword>
<feature type="transmembrane region" description="Helical" evidence="1">
    <location>
        <begin position="6"/>
        <end position="34"/>
    </location>
</feature>
<evidence type="ECO:0000313" key="3">
    <source>
        <dbReference type="Proteomes" id="UP000018296"/>
    </source>
</evidence>
<evidence type="ECO:0000256" key="1">
    <source>
        <dbReference type="SAM" id="Phobius"/>
    </source>
</evidence>
<evidence type="ECO:0008006" key="4">
    <source>
        <dbReference type="Google" id="ProtNLM"/>
    </source>
</evidence>
<reference evidence="2 3" key="1">
    <citation type="journal article" date="2013" name="Genome Announc.">
        <title>Genome Sequence of Sporolactobacillus laevolacticus DSM442, an Efficient Polymer-Grade D-Lactate Producer from Agricultural Waste Cottonseed as a Nitrogen Source.</title>
        <authorList>
            <person name="Wang H."/>
            <person name="Wang L."/>
            <person name="Ju J."/>
            <person name="Yu B."/>
            <person name="Ma Y."/>
        </authorList>
    </citation>
    <scope>NUCLEOTIDE SEQUENCE [LARGE SCALE GENOMIC DNA]</scope>
    <source>
        <strain evidence="2 3">DSM 442</strain>
    </source>
</reference>
<dbReference type="Proteomes" id="UP000018296">
    <property type="component" value="Unassembled WGS sequence"/>
</dbReference>